<gene>
    <name evidence="1" type="ORF">CVU76_02355</name>
</gene>
<name>A0A2N2F3P9_9BACT</name>
<evidence type="ECO:0008006" key="3">
    <source>
        <dbReference type="Google" id="ProtNLM"/>
    </source>
</evidence>
<protein>
    <recommendedName>
        <fullName evidence="3">Alpha/beta hydrolase</fullName>
    </recommendedName>
</protein>
<dbReference type="EMBL" id="PHAO01000001">
    <property type="protein sequence ID" value="PKN02845.1"/>
    <property type="molecule type" value="Genomic_DNA"/>
</dbReference>
<dbReference type="InterPro" id="IPR029058">
    <property type="entry name" value="AB_hydrolase_fold"/>
</dbReference>
<comment type="caution">
    <text evidence="1">The sequence shown here is derived from an EMBL/GenBank/DDBJ whole genome shotgun (WGS) entry which is preliminary data.</text>
</comment>
<dbReference type="SUPFAM" id="SSF53474">
    <property type="entry name" value="alpha/beta-Hydrolases"/>
    <property type="match status" value="1"/>
</dbReference>
<dbReference type="Gene3D" id="3.40.50.1820">
    <property type="entry name" value="alpha/beta hydrolase"/>
    <property type="match status" value="1"/>
</dbReference>
<proteinExistence type="predicted"/>
<dbReference type="AlphaFoldDB" id="A0A2N2F3P9"/>
<evidence type="ECO:0000313" key="1">
    <source>
        <dbReference type="EMBL" id="PKN02845.1"/>
    </source>
</evidence>
<organism evidence="1 2">
    <name type="scientific">Candidatus Dojkabacteria bacterium HGW-Dojkabacteria-1</name>
    <dbReference type="NCBI Taxonomy" id="2013761"/>
    <lineage>
        <taxon>Bacteria</taxon>
        <taxon>Candidatus Dojkabacteria</taxon>
    </lineage>
</organism>
<reference evidence="1 2" key="1">
    <citation type="journal article" date="2017" name="ISME J.">
        <title>Potential for microbial H2 and metal transformations associated with novel bacteria and archaea in deep terrestrial subsurface sediments.</title>
        <authorList>
            <person name="Hernsdorf A.W."/>
            <person name="Amano Y."/>
            <person name="Miyakawa K."/>
            <person name="Ise K."/>
            <person name="Suzuki Y."/>
            <person name="Anantharaman K."/>
            <person name="Probst A."/>
            <person name="Burstein D."/>
            <person name="Thomas B.C."/>
            <person name="Banfield J.F."/>
        </authorList>
    </citation>
    <scope>NUCLEOTIDE SEQUENCE [LARGE SCALE GENOMIC DNA]</scope>
    <source>
        <strain evidence="1">HGW-Dojkabacteria-1</strain>
    </source>
</reference>
<dbReference type="Proteomes" id="UP000233417">
    <property type="component" value="Unassembled WGS sequence"/>
</dbReference>
<evidence type="ECO:0000313" key="2">
    <source>
        <dbReference type="Proteomes" id="UP000233417"/>
    </source>
</evidence>
<accession>A0A2N2F3P9</accession>
<sequence length="174" mass="20458">MYLFLPGNNKDNKQWCESLRDSFDEKDKLMLFYNHWIGDGNIDWNTELDKIMGLKIQGKTYVIGKSAGCILGMKAQKLGYLDVGAYIFIGFPYYWALNRGDEVDYLLENLKTKALFIQKPKDPVIGYKELDTILKAKSLNVKTTEYKRPNERDDNHSYEDIEYLKKEIRKFMKN</sequence>